<dbReference type="PANTHER" id="PTHR10909:SF382">
    <property type="entry name" value="ACYL-COENZYME A OXIDASE"/>
    <property type="match status" value="1"/>
</dbReference>
<dbReference type="PANTHER" id="PTHR10909">
    <property type="entry name" value="ELECTRON TRANSPORT OXIDOREDUCTASE"/>
    <property type="match status" value="1"/>
</dbReference>
<reference evidence="2" key="2">
    <citation type="submission" date="2019-08" db="EMBL/GenBank/DDBJ databases">
        <title>Investigation of anaerobic lignin degradation for improved lignocellulosic biofuels.</title>
        <authorList>
            <person name="Deangelis K.PhD."/>
        </authorList>
    </citation>
    <scope>NUCLEOTIDE SEQUENCE [LARGE SCALE GENOMIC DNA]</scope>
    <source>
        <strain evidence="2">128R</strain>
    </source>
</reference>
<organism evidence="2">
    <name type="scientific">Serratia fonticola</name>
    <dbReference type="NCBI Taxonomy" id="47917"/>
    <lineage>
        <taxon>Bacteria</taxon>
        <taxon>Pseudomonadati</taxon>
        <taxon>Pseudomonadota</taxon>
        <taxon>Gammaproteobacteria</taxon>
        <taxon>Enterobacterales</taxon>
        <taxon>Yersiniaceae</taxon>
        <taxon>Serratia</taxon>
    </lineage>
</organism>
<dbReference type="GO" id="GO:0055088">
    <property type="term" value="P:lipid homeostasis"/>
    <property type="evidence" value="ECO:0007669"/>
    <property type="project" value="TreeGrafter"/>
</dbReference>
<dbReference type="SUPFAM" id="SSF47203">
    <property type="entry name" value="Acyl-CoA dehydrogenase C-terminal domain-like"/>
    <property type="match status" value="1"/>
</dbReference>
<sequence length="596" mass="66728">MVKKTDYAELRGRLKSLSKTPIFQKDTLSFSKQEKVSYLYALMEMVVKESNVRADDITDDMGKLLTVMESPCLMSNYGLCPLLASHYNLCLGTIMNLAGSNRHHLQGYIDELEQLETKGIYMVTEIDHGNNAMSMQTEARFDKEKQEFIINTPYPGACKFMPYLSSEEQPKLAIVMARLWLEDQDCGVHPFIVRCRDKQGRLLKGVKASKLSAVDLYSVSDVDHSITAFEQVRIPYYAFLGGELNQVTPDGKFITRAKSQREIFFNSLCRVEWGKIVLTAALMSPIKMAVTIAIEYARRRKVANRRGSHSLTEFQFHKLELAKAYVYLIASVSLYEKRKDICLHQKMELETLAMNAAIIKSMCVEMARDALNICLARTGAQGKMVRNRVISACILNDITSTAEGDSVPVLMKIAKELITGGGLLPFSEEKADAPIASSARLFTLLATREKALKSQLQQEISESSDRDLAWNNATPIAQELAWVHGIRNAADALAEREAIQTTFCSLYILQHAAWYSANELISASEMRELIGYTQRSLPAIFDEQAINVASEFELHDLIELTAIGSADMPEYWLRVAEFGGNSEASEHLASGIGERC</sequence>
<proteinExistence type="predicted"/>
<dbReference type="InterPro" id="IPR036250">
    <property type="entry name" value="AcylCo_DH-like_C"/>
</dbReference>
<dbReference type="Pfam" id="PF22924">
    <property type="entry name" value="ACOX_C_alpha1"/>
    <property type="match status" value="1"/>
</dbReference>
<dbReference type="InterPro" id="IPR046373">
    <property type="entry name" value="Acyl-CoA_Oxase/DH_mid-dom_sf"/>
</dbReference>
<name>A0A542BV89_SERFO</name>
<dbReference type="OrthoDB" id="1144545at2"/>
<dbReference type="InterPro" id="IPR012258">
    <property type="entry name" value="Acyl-CoA_oxidase"/>
</dbReference>
<dbReference type="EMBL" id="VISQ01000001">
    <property type="protein sequence ID" value="TVZ70014.1"/>
    <property type="molecule type" value="Genomic_DNA"/>
</dbReference>
<dbReference type="InterPro" id="IPR009100">
    <property type="entry name" value="AcylCoA_DH/oxidase_NM_dom_sf"/>
</dbReference>
<evidence type="ECO:0000313" key="2">
    <source>
        <dbReference type="EMBL" id="TVZ70014.1"/>
    </source>
</evidence>
<dbReference type="GO" id="GO:0003997">
    <property type="term" value="F:acyl-CoA oxidase activity"/>
    <property type="evidence" value="ECO:0007669"/>
    <property type="project" value="InterPro"/>
</dbReference>
<dbReference type="InterPro" id="IPR055060">
    <property type="entry name" value="ACOX_C_alpha1"/>
</dbReference>
<dbReference type="Gene3D" id="2.40.110.10">
    <property type="entry name" value="Butyryl-CoA Dehydrogenase, subunit A, domain 2"/>
    <property type="match status" value="1"/>
</dbReference>
<comment type="caution">
    <text evidence="2">The sequence shown here is derived from an EMBL/GenBank/DDBJ whole genome shotgun (WGS) entry which is preliminary data.</text>
</comment>
<accession>A0A542BV89</accession>
<gene>
    <name evidence="2" type="ORF">FHU10_2560</name>
</gene>
<dbReference type="AlphaFoldDB" id="A0A542BV89"/>
<dbReference type="GO" id="GO:0005504">
    <property type="term" value="F:fatty acid binding"/>
    <property type="evidence" value="ECO:0007669"/>
    <property type="project" value="TreeGrafter"/>
</dbReference>
<dbReference type="GO" id="GO:0033540">
    <property type="term" value="P:fatty acid beta-oxidation using acyl-CoA oxidase"/>
    <property type="evidence" value="ECO:0007669"/>
    <property type="project" value="TreeGrafter"/>
</dbReference>
<dbReference type="Gene3D" id="1.20.140.10">
    <property type="entry name" value="Butyryl-CoA Dehydrogenase, subunit A, domain 3"/>
    <property type="match status" value="1"/>
</dbReference>
<dbReference type="SUPFAM" id="SSF56645">
    <property type="entry name" value="Acyl-CoA dehydrogenase NM domain-like"/>
    <property type="match status" value="1"/>
</dbReference>
<reference evidence="2" key="1">
    <citation type="submission" date="2019-06" db="EMBL/GenBank/DDBJ databases">
        <authorList>
            <person name="Deangelis K."/>
            <person name="Huntemann M."/>
            <person name="Clum A."/>
            <person name="Pillay M."/>
            <person name="Palaniappan K."/>
            <person name="Varghese N."/>
            <person name="Mikhailova N."/>
            <person name="Stamatis D."/>
            <person name="Reddy T."/>
            <person name="Daum C."/>
            <person name="Shapiro N."/>
            <person name="Ivanova N."/>
            <person name="Kyrpides N."/>
            <person name="Woyke T."/>
        </authorList>
    </citation>
    <scope>NUCLEOTIDE SEQUENCE [LARGE SCALE GENOMIC DNA]</scope>
    <source>
        <strain evidence="2">128R</strain>
    </source>
</reference>
<evidence type="ECO:0000259" key="1">
    <source>
        <dbReference type="Pfam" id="PF22924"/>
    </source>
</evidence>
<protein>
    <submittedName>
        <fullName evidence="2">Acyl-coenzyme A oxidase</fullName>
    </submittedName>
</protein>
<feature type="domain" description="Acyl-CoA oxidase C-alpha1" evidence="1">
    <location>
        <begin position="277"/>
        <end position="417"/>
    </location>
</feature>
<dbReference type="GO" id="GO:0071949">
    <property type="term" value="F:FAD binding"/>
    <property type="evidence" value="ECO:0007669"/>
    <property type="project" value="InterPro"/>
</dbReference>